<dbReference type="Proteomes" id="UP000824106">
    <property type="component" value="Unassembled WGS sequence"/>
</dbReference>
<dbReference type="SUPFAM" id="SSF46894">
    <property type="entry name" value="C-terminal effector domain of the bipartite response regulators"/>
    <property type="match status" value="1"/>
</dbReference>
<evidence type="ECO:0000256" key="2">
    <source>
        <dbReference type="ARBA" id="ARBA00023163"/>
    </source>
</evidence>
<proteinExistence type="predicted"/>
<dbReference type="GO" id="GO:0003677">
    <property type="term" value="F:DNA binding"/>
    <property type="evidence" value="ECO:0007669"/>
    <property type="project" value="InterPro"/>
</dbReference>
<organism evidence="4 5">
    <name type="scientific">Candidatus Atopostipes pullistercoris</name>
    <dbReference type="NCBI Taxonomy" id="2838467"/>
    <lineage>
        <taxon>Bacteria</taxon>
        <taxon>Bacillati</taxon>
        <taxon>Bacillota</taxon>
        <taxon>Bacilli</taxon>
        <taxon>Lactobacillales</taxon>
        <taxon>Carnobacteriaceae</taxon>
        <taxon>Atopostipes</taxon>
    </lineage>
</organism>
<feature type="domain" description="Helicase Helix-turn-helix" evidence="3">
    <location>
        <begin position="223"/>
        <end position="308"/>
    </location>
</feature>
<name>A0A9D2JXN1_9LACT</name>
<gene>
    <name evidence="4" type="ORF">H9808_04855</name>
</gene>
<reference evidence="4" key="1">
    <citation type="journal article" date="2021" name="PeerJ">
        <title>Extensive microbial diversity within the chicken gut microbiome revealed by metagenomics and culture.</title>
        <authorList>
            <person name="Gilroy R."/>
            <person name="Ravi A."/>
            <person name="Getino M."/>
            <person name="Pursley I."/>
            <person name="Horton D.L."/>
            <person name="Alikhan N.F."/>
            <person name="Baker D."/>
            <person name="Gharbi K."/>
            <person name="Hall N."/>
            <person name="Watson M."/>
            <person name="Adriaenssens E.M."/>
            <person name="Foster-Nyarko E."/>
            <person name="Jarju S."/>
            <person name="Secka A."/>
            <person name="Antonio M."/>
            <person name="Oren A."/>
            <person name="Chaudhuri R.R."/>
            <person name="La Ragione R."/>
            <person name="Hildebrand F."/>
            <person name="Pallen M.J."/>
        </authorList>
    </citation>
    <scope>NUCLEOTIDE SEQUENCE</scope>
    <source>
        <strain evidence="4">CHK169-4300</strain>
    </source>
</reference>
<dbReference type="EMBL" id="DXAZ01000066">
    <property type="protein sequence ID" value="HIZ71076.1"/>
    <property type="molecule type" value="Genomic_DNA"/>
</dbReference>
<evidence type="ECO:0000313" key="4">
    <source>
        <dbReference type="EMBL" id="HIZ71076.1"/>
    </source>
</evidence>
<protein>
    <submittedName>
        <fullName evidence="4">Helix-turn-helix domain-containing protein</fullName>
    </submittedName>
</protein>
<keyword evidence="1" id="KW-0805">Transcription regulation</keyword>
<reference evidence="4" key="2">
    <citation type="submission" date="2021-04" db="EMBL/GenBank/DDBJ databases">
        <authorList>
            <person name="Gilroy R."/>
        </authorList>
    </citation>
    <scope>NUCLEOTIDE SEQUENCE</scope>
    <source>
        <strain evidence="4">CHK169-4300</strain>
    </source>
</reference>
<evidence type="ECO:0000313" key="5">
    <source>
        <dbReference type="Proteomes" id="UP000824106"/>
    </source>
</evidence>
<dbReference type="Pfam" id="PF14493">
    <property type="entry name" value="HTH_40"/>
    <property type="match status" value="1"/>
</dbReference>
<evidence type="ECO:0000259" key="3">
    <source>
        <dbReference type="Pfam" id="PF14493"/>
    </source>
</evidence>
<comment type="caution">
    <text evidence="4">The sequence shown here is derived from an EMBL/GenBank/DDBJ whole genome shotgun (WGS) entry which is preliminary data.</text>
</comment>
<dbReference type="InterPro" id="IPR029491">
    <property type="entry name" value="Helicase_HTH"/>
</dbReference>
<dbReference type="InterPro" id="IPR016032">
    <property type="entry name" value="Sig_transdc_resp-reg_C-effctor"/>
</dbReference>
<evidence type="ECO:0000256" key="1">
    <source>
        <dbReference type="ARBA" id="ARBA00023015"/>
    </source>
</evidence>
<sequence>MFYLIEIKNWHHGFSYAPQITRDQLLKIIQSLLKQGFLIDKEKGYLLTNKGQKHCDDYFKQHYYPQKIDNFTYANVKTPFWNSYQLLTQVFSELSYENNQYIPIVKHPSHQENVRQLFQQFRLNKKQLLNVWVKEQLFLLKQMDKEFADVFANQLTGHELIGKTRTQLSENYEMMALEFDFYFKDILEEVLQIVQANKKNLSLNNKVLEVLHQETHCGLSASTFETYELLKKGWNLTEIAKQRAIKENTVREHILEMAFVFESFPYKTFIPSNIYDKLHQGFDKIDTFTYQEAKSDIEQLEFMHYRLVELERMRLK</sequence>
<keyword evidence="2" id="KW-0804">Transcription</keyword>
<accession>A0A9D2JXN1</accession>
<dbReference type="AlphaFoldDB" id="A0A9D2JXN1"/>
<dbReference type="GO" id="GO:0006355">
    <property type="term" value="P:regulation of DNA-templated transcription"/>
    <property type="evidence" value="ECO:0007669"/>
    <property type="project" value="InterPro"/>
</dbReference>